<keyword evidence="5 8" id="KW-1133">Transmembrane helix</keyword>
<dbReference type="Pfam" id="PF00892">
    <property type="entry name" value="EamA"/>
    <property type="match status" value="1"/>
</dbReference>
<feature type="domain" description="EamA" evidence="9">
    <location>
        <begin position="151"/>
        <end position="282"/>
    </location>
</feature>
<evidence type="ECO:0000313" key="11">
    <source>
        <dbReference type="Proteomes" id="UP001500457"/>
    </source>
</evidence>
<keyword evidence="11" id="KW-1185">Reference proteome</keyword>
<evidence type="ECO:0000256" key="7">
    <source>
        <dbReference type="SAM" id="MobiDB-lite"/>
    </source>
</evidence>
<dbReference type="Proteomes" id="UP001500457">
    <property type="component" value="Unassembled WGS sequence"/>
</dbReference>
<keyword evidence="4 8" id="KW-0812">Transmembrane</keyword>
<reference evidence="11" key="1">
    <citation type="journal article" date="2019" name="Int. J. Syst. Evol. Microbiol.">
        <title>The Global Catalogue of Microorganisms (GCM) 10K type strain sequencing project: providing services to taxonomists for standard genome sequencing and annotation.</title>
        <authorList>
            <consortium name="The Broad Institute Genomics Platform"/>
            <consortium name="The Broad Institute Genome Sequencing Center for Infectious Disease"/>
            <person name="Wu L."/>
            <person name="Ma J."/>
        </authorList>
    </citation>
    <scope>NUCLEOTIDE SEQUENCE [LARGE SCALE GENOMIC DNA]</scope>
    <source>
        <strain evidence="11">JCM 17983</strain>
    </source>
</reference>
<comment type="similarity">
    <text evidence="2">Belongs to the EamA transporter family.</text>
</comment>
<comment type="subcellular location">
    <subcellularLocation>
        <location evidence="1">Cell membrane</location>
        <topology evidence="1">Multi-pass membrane protein</topology>
    </subcellularLocation>
</comment>
<evidence type="ECO:0000256" key="4">
    <source>
        <dbReference type="ARBA" id="ARBA00022692"/>
    </source>
</evidence>
<comment type="caution">
    <text evidence="10">The sequence shown here is derived from an EMBL/GenBank/DDBJ whole genome shotgun (WGS) entry which is preliminary data.</text>
</comment>
<dbReference type="PANTHER" id="PTHR42920">
    <property type="entry name" value="OS03G0707200 PROTEIN-RELATED"/>
    <property type="match status" value="1"/>
</dbReference>
<feature type="transmembrane region" description="Helical" evidence="8">
    <location>
        <begin position="100"/>
        <end position="119"/>
    </location>
</feature>
<evidence type="ECO:0000259" key="9">
    <source>
        <dbReference type="Pfam" id="PF00892"/>
    </source>
</evidence>
<accession>A0ABP9DU73</accession>
<evidence type="ECO:0000256" key="3">
    <source>
        <dbReference type="ARBA" id="ARBA00022475"/>
    </source>
</evidence>
<feature type="transmembrane region" description="Helical" evidence="8">
    <location>
        <begin position="76"/>
        <end position="94"/>
    </location>
</feature>
<gene>
    <name evidence="10" type="ORF">GCM10023203_00020</name>
</gene>
<feature type="transmembrane region" description="Helical" evidence="8">
    <location>
        <begin position="180"/>
        <end position="202"/>
    </location>
</feature>
<keyword evidence="6 8" id="KW-0472">Membrane</keyword>
<feature type="transmembrane region" description="Helical" evidence="8">
    <location>
        <begin position="214"/>
        <end position="236"/>
    </location>
</feature>
<dbReference type="InterPro" id="IPR051258">
    <property type="entry name" value="Diverse_Substrate_Transporter"/>
</dbReference>
<sequence>MAVTPTLPASPSTSARTGAAMALAAMLSVQLGLALSVGLFDRIGPAGTACLRLVLAGVLLLVVVRPRAAAFTRASLLACVALGTVTAGLTILFTEAIARIPLGTASALEFLGPLGVALVRGRGRARGWALLAAVGVVLLTHPWQSGLDPAGVAFALAAACCWAAYILLTQRVGDHVTGITGLAVSMPVAGLVAGAVAGPGLVEAAGAGGVDVSVLLAGLGIALLLPVLPFTLELLALRRLTTAAFGTLMCLEPAIALGIGAVLLAQAPTVEAVAGIAAVVAAGVGAKRSGARSGALSEAGDRPASGGGDQPDEAAEPGEHGQRDPDAQRRADVAEPARRPHRGGRQQREDGDPEERHGQSGEDAGGAGGHRAPGLGVELGADDVAGLGVRGGVDRDRRPAAVGDEGAAAVVAALAEGEALVDRQGARDAGAAGGELQVAPGSDEGHHAHHDPQDQQDGPSDGAGTAAAGGRRCAEELRHGASMIEPAARGY</sequence>
<dbReference type="PANTHER" id="PTHR42920:SF11">
    <property type="entry name" value="INNER MEMBRANE PROTEIN YTFF"/>
    <property type="match status" value="1"/>
</dbReference>
<feature type="region of interest" description="Disordered" evidence="7">
    <location>
        <begin position="424"/>
        <end position="491"/>
    </location>
</feature>
<feature type="transmembrane region" description="Helical" evidence="8">
    <location>
        <begin position="243"/>
        <end position="263"/>
    </location>
</feature>
<feature type="transmembrane region" description="Helical" evidence="8">
    <location>
        <begin position="20"/>
        <end position="40"/>
    </location>
</feature>
<feature type="compositionally biased region" description="Basic and acidic residues" evidence="7">
    <location>
        <begin position="443"/>
        <end position="453"/>
    </location>
</feature>
<evidence type="ECO:0000256" key="6">
    <source>
        <dbReference type="ARBA" id="ARBA00023136"/>
    </source>
</evidence>
<organism evidence="10 11">
    <name type="scientific">Actinomycetospora straminea</name>
    <dbReference type="NCBI Taxonomy" id="663607"/>
    <lineage>
        <taxon>Bacteria</taxon>
        <taxon>Bacillati</taxon>
        <taxon>Actinomycetota</taxon>
        <taxon>Actinomycetes</taxon>
        <taxon>Pseudonocardiales</taxon>
        <taxon>Pseudonocardiaceae</taxon>
        <taxon>Actinomycetospora</taxon>
    </lineage>
</organism>
<evidence type="ECO:0000256" key="1">
    <source>
        <dbReference type="ARBA" id="ARBA00004651"/>
    </source>
</evidence>
<evidence type="ECO:0000313" key="10">
    <source>
        <dbReference type="EMBL" id="GAA4857487.1"/>
    </source>
</evidence>
<evidence type="ECO:0000256" key="2">
    <source>
        <dbReference type="ARBA" id="ARBA00007362"/>
    </source>
</evidence>
<feature type="transmembrane region" description="Helical" evidence="8">
    <location>
        <begin position="46"/>
        <end position="64"/>
    </location>
</feature>
<proteinExistence type="inferred from homology"/>
<dbReference type="EMBL" id="BAABHQ010000001">
    <property type="protein sequence ID" value="GAA4857487.1"/>
    <property type="molecule type" value="Genomic_DNA"/>
</dbReference>
<feature type="compositionally biased region" description="Low complexity" evidence="7">
    <location>
        <begin position="455"/>
        <end position="470"/>
    </location>
</feature>
<name>A0ABP9DU73_9PSEU</name>
<evidence type="ECO:0000256" key="5">
    <source>
        <dbReference type="ARBA" id="ARBA00022989"/>
    </source>
</evidence>
<feature type="transmembrane region" description="Helical" evidence="8">
    <location>
        <begin position="150"/>
        <end position="168"/>
    </location>
</feature>
<protein>
    <recommendedName>
        <fullName evidence="9">EamA domain-containing protein</fullName>
    </recommendedName>
</protein>
<feature type="compositionally biased region" description="Basic and acidic residues" evidence="7">
    <location>
        <begin position="317"/>
        <end position="338"/>
    </location>
</feature>
<keyword evidence="3" id="KW-1003">Cell membrane</keyword>
<dbReference type="InterPro" id="IPR000620">
    <property type="entry name" value="EamA_dom"/>
</dbReference>
<feature type="transmembrane region" description="Helical" evidence="8">
    <location>
        <begin position="126"/>
        <end position="144"/>
    </location>
</feature>
<evidence type="ECO:0000256" key="8">
    <source>
        <dbReference type="SAM" id="Phobius"/>
    </source>
</evidence>
<feature type="compositionally biased region" description="Basic and acidic residues" evidence="7">
    <location>
        <begin position="346"/>
        <end position="360"/>
    </location>
</feature>
<feature type="region of interest" description="Disordered" evidence="7">
    <location>
        <begin position="290"/>
        <end position="378"/>
    </location>
</feature>